<dbReference type="InterPro" id="IPR006073">
    <property type="entry name" value="GTP-bd"/>
</dbReference>
<dbReference type="Gene3D" id="3.40.50.300">
    <property type="entry name" value="P-loop containing nucleotide triphosphate hydrolases"/>
    <property type="match status" value="1"/>
</dbReference>
<reference evidence="3 4" key="1">
    <citation type="journal article" date="2019" name="Philos. Trans. R. Soc. Lond., B, Biol. Sci.">
        <title>Ant behaviour and brain gene expression of defending hosts depend on the ecological success of the intruding social parasite.</title>
        <authorList>
            <person name="Kaur R."/>
            <person name="Stoldt M."/>
            <person name="Jongepier E."/>
            <person name="Feldmeyer B."/>
            <person name="Menzel F."/>
            <person name="Bornberg-Bauer E."/>
            <person name="Foitzik S."/>
        </authorList>
    </citation>
    <scope>NUCLEOTIDE SEQUENCE [LARGE SCALE GENOMIC DNA]</scope>
    <source>
        <tissue evidence="3">Whole body</tissue>
    </source>
</reference>
<dbReference type="STRING" id="300112.A0A4S2KQ40"/>
<dbReference type="PANTHER" id="PTHR46406:SF1">
    <property type="entry name" value="NITRIC OXIDE-ASSOCIATED PROTEIN 1"/>
    <property type="match status" value="1"/>
</dbReference>
<dbReference type="EMBL" id="QBLH01001461">
    <property type="protein sequence ID" value="TGZ51740.1"/>
    <property type="molecule type" value="Genomic_DNA"/>
</dbReference>
<dbReference type="InterPro" id="IPR027417">
    <property type="entry name" value="P-loop_NTPase"/>
</dbReference>
<organism evidence="3 4">
    <name type="scientific">Temnothorax longispinosus</name>
    <dbReference type="NCBI Taxonomy" id="300112"/>
    <lineage>
        <taxon>Eukaryota</taxon>
        <taxon>Metazoa</taxon>
        <taxon>Ecdysozoa</taxon>
        <taxon>Arthropoda</taxon>
        <taxon>Hexapoda</taxon>
        <taxon>Insecta</taxon>
        <taxon>Pterygota</taxon>
        <taxon>Neoptera</taxon>
        <taxon>Endopterygota</taxon>
        <taxon>Hymenoptera</taxon>
        <taxon>Apocrita</taxon>
        <taxon>Aculeata</taxon>
        <taxon>Formicoidea</taxon>
        <taxon>Formicidae</taxon>
        <taxon>Myrmicinae</taxon>
        <taxon>Temnothorax</taxon>
    </lineage>
</organism>
<sequence length="775" mass="88868">MLSVNNIKLITFAKHSAWKMYGGNTYRHLRACRDRCKLVKLVQTFNYSTKCDRKKDFVKPSLDPRVEALREKLIYCDYLDCRKVKINYMKRFLSKKRIEYAEKKAQSDRLTNVPIYSVLLDTRNDENDESHFRQEQEDINTEEDIAKPVHMPYASTDPYSNVLTDTSLSESNKGNLDENTISLNDKYKALYERYLAEKDGVLGKEELTLLDYLEETDRDVSYKRDLPSSVPSNWMVDVEQYDDASYQDSTWLNNYGTPDPNSSLSTVPCGGCGALLHCKDQALPGYLPSELFRKRSKKELRVMICQRCHFMQYYNTTLEVKVSADEYPALLKVIRKKICAVILMVDLTDFPCSIWPEINSVLNSLTPVFVVGNKIDLLPPDSKHFFTHVKDCLSKTVIDSTGIKKENIRHVALTSAKTGYGIEELINKLHNIWKYKGDVYVIGCTNVGKSSLFNALLQSDYCKVQAVDLIQRATISPWPGTTLNLLKFPILNPLKWRLYLRTLRLQKEQRYKCAEEKFRINQFKATRNLEYATLQSHIGRTFQSKSGPEVGKDDPFVEGRYKKHTQQFGFDETKEEYKYSRWCYDTPGTIQPDQVLDLLTMQELLSVLPKKIISPRTFVLHVNQTIFLGGIGRLDYVEGDSFIRCTIFSSSELPVTLTRTEDADSIYNELLKTEVFVVPENSPDRLKHWPALGSKEMEVTGIGNNESIADVILSSAGWIAIAAEEAERVLLRAWSPQGRGLHLRTPALLRKSVALRGNRISDAPTYKSGRQAYRK</sequence>
<accession>A0A4S2KQ40</accession>
<gene>
    <name evidence="3" type="ORF">DBV15_04937</name>
</gene>
<dbReference type="CDD" id="cd01855">
    <property type="entry name" value="YqeH"/>
    <property type="match status" value="1"/>
</dbReference>
<dbReference type="PANTHER" id="PTHR46406">
    <property type="entry name" value="NITRIC OXIDE-ASSOCIATED PROTEIN 1"/>
    <property type="match status" value="1"/>
</dbReference>
<evidence type="ECO:0000256" key="1">
    <source>
        <dbReference type="SAM" id="MobiDB-lite"/>
    </source>
</evidence>
<evidence type="ECO:0000313" key="3">
    <source>
        <dbReference type="EMBL" id="TGZ51740.1"/>
    </source>
</evidence>
<dbReference type="AlphaFoldDB" id="A0A4S2KQ40"/>
<dbReference type="Pfam" id="PF01926">
    <property type="entry name" value="MMR_HSR1"/>
    <property type="match status" value="1"/>
</dbReference>
<evidence type="ECO:0000259" key="2">
    <source>
        <dbReference type="Pfam" id="PF01926"/>
    </source>
</evidence>
<dbReference type="GO" id="GO:0005525">
    <property type="term" value="F:GTP binding"/>
    <property type="evidence" value="ECO:0007669"/>
    <property type="project" value="InterPro"/>
</dbReference>
<feature type="domain" description="G" evidence="2">
    <location>
        <begin position="439"/>
        <end position="489"/>
    </location>
</feature>
<dbReference type="InterPro" id="IPR052807">
    <property type="entry name" value="Mito_transl_resp_regulator"/>
</dbReference>
<dbReference type="Proteomes" id="UP000310200">
    <property type="component" value="Unassembled WGS sequence"/>
</dbReference>
<proteinExistence type="predicted"/>
<evidence type="ECO:0000313" key="4">
    <source>
        <dbReference type="Proteomes" id="UP000310200"/>
    </source>
</evidence>
<name>A0A4S2KQ40_9HYME</name>
<feature type="compositionally biased region" description="Polar residues" evidence="1">
    <location>
        <begin position="157"/>
        <end position="177"/>
    </location>
</feature>
<dbReference type="SUPFAM" id="SSF52540">
    <property type="entry name" value="P-loop containing nucleoside triphosphate hydrolases"/>
    <property type="match status" value="1"/>
</dbReference>
<protein>
    <recommendedName>
        <fullName evidence="2">G domain-containing protein</fullName>
    </recommendedName>
</protein>
<comment type="caution">
    <text evidence="3">The sequence shown here is derived from an EMBL/GenBank/DDBJ whole genome shotgun (WGS) entry which is preliminary data.</text>
</comment>
<feature type="region of interest" description="Disordered" evidence="1">
    <location>
        <begin position="151"/>
        <end position="177"/>
    </location>
</feature>
<keyword evidence="4" id="KW-1185">Reference proteome</keyword>